<dbReference type="InterPro" id="IPR020846">
    <property type="entry name" value="MFS_dom"/>
</dbReference>
<dbReference type="PANTHER" id="PTHR23517">
    <property type="entry name" value="RESISTANCE PROTEIN MDTM, PUTATIVE-RELATED-RELATED"/>
    <property type="match status" value="1"/>
</dbReference>
<feature type="transmembrane region" description="Helical" evidence="7">
    <location>
        <begin position="215"/>
        <end position="236"/>
    </location>
</feature>
<dbReference type="SUPFAM" id="SSF103473">
    <property type="entry name" value="MFS general substrate transporter"/>
    <property type="match status" value="1"/>
</dbReference>
<keyword evidence="3" id="KW-1003">Cell membrane</keyword>
<feature type="transmembrane region" description="Helical" evidence="7">
    <location>
        <begin position="277"/>
        <end position="295"/>
    </location>
</feature>
<evidence type="ECO:0000256" key="3">
    <source>
        <dbReference type="ARBA" id="ARBA00022475"/>
    </source>
</evidence>
<keyword evidence="4 7" id="KW-0812">Transmembrane</keyword>
<evidence type="ECO:0000256" key="7">
    <source>
        <dbReference type="SAM" id="Phobius"/>
    </source>
</evidence>
<name>A0AAP9REG3_CLOBU</name>
<feature type="transmembrane region" description="Helical" evidence="7">
    <location>
        <begin position="137"/>
        <end position="157"/>
    </location>
</feature>
<feature type="transmembrane region" description="Helical" evidence="7">
    <location>
        <begin position="301"/>
        <end position="329"/>
    </location>
</feature>
<evidence type="ECO:0000256" key="2">
    <source>
        <dbReference type="ARBA" id="ARBA00022448"/>
    </source>
</evidence>
<dbReference type="InterPro" id="IPR050171">
    <property type="entry name" value="MFS_Transporters"/>
</dbReference>
<evidence type="ECO:0000256" key="1">
    <source>
        <dbReference type="ARBA" id="ARBA00004651"/>
    </source>
</evidence>
<evidence type="ECO:0000256" key="4">
    <source>
        <dbReference type="ARBA" id="ARBA00022692"/>
    </source>
</evidence>
<reference evidence="9 10" key="1">
    <citation type="submission" date="2019-05" db="EMBL/GenBank/DDBJ databases">
        <authorList>
            <person name="Schori C."/>
            <person name="Ahrens C."/>
        </authorList>
    </citation>
    <scope>NUCLEOTIDE SEQUENCE [LARGE SCALE GENOMIC DNA]</scope>
    <source>
        <strain evidence="9 10">DSM 10702</strain>
    </source>
</reference>
<evidence type="ECO:0000256" key="5">
    <source>
        <dbReference type="ARBA" id="ARBA00022989"/>
    </source>
</evidence>
<feature type="transmembrane region" description="Helical" evidence="7">
    <location>
        <begin position="80"/>
        <end position="98"/>
    </location>
</feature>
<feature type="transmembrane region" description="Helical" evidence="7">
    <location>
        <begin position="12"/>
        <end position="36"/>
    </location>
</feature>
<feature type="transmembrane region" description="Helical" evidence="7">
    <location>
        <begin position="169"/>
        <end position="188"/>
    </location>
</feature>
<dbReference type="GO" id="GO:0005886">
    <property type="term" value="C:plasma membrane"/>
    <property type="evidence" value="ECO:0007669"/>
    <property type="project" value="UniProtKB-SubCell"/>
</dbReference>
<accession>A0AAP9REG3</accession>
<dbReference type="Pfam" id="PF07690">
    <property type="entry name" value="MFS_1"/>
    <property type="match status" value="1"/>
</dbReference>
<keyword evidence="2" id="KW-0813">Transport</keyword>
<dbReference type="Proteomes" id="UP000515243">
    <property type="component" value="Chromosome 1"/>
</dbReference>
<feature type="transmembrane region" description="Helical" evidence="7">
    <location>
        <begin position="248"/>
        <end position="268"/>
    </location>
</feature>
<keyword evidence="6 7" id="KW-0472">Membrane</keyword>
<evidence type="ECO:0000256" key="6">
    <source>
        <dbReference type="ARBA" id="ARBA00023136"/>
    </source>
</evidence>
<evidence type="ECO:0000313" key="9">
    <source>
        <dbReference type="EMBL" id="QMW90096.1"/>
    </source>
</evidence>
<gene>
    <name evidence="9" type="ORF">FF104_03770</name>
</gene>
<feature type="transmembrane region" description="Helical" evidence="7">
    <location>
        <begin position="341"/>
        <end position="361"/>
    </location>
</feature>
<sequence>MIKKYNYKSFNSIFVGTLGVALGIRQMAMTMVMPFLSTYSNTLKYNTSMLAGIALGIFGLMQALFQIPYGIWSDKKGNKIVMVIGLLQVGIGLVIAYFANNIYWLIFARAMQGSGAIIAVGYSWISSTVTDQKERMKSMSIISTIIGVAAALSFAFGPLIHKFVSVKDMFLYSAIIIFIAWFVIVIFLKDTKNIYNEETMEVKDAIRILSKDKSFIALNIAALINNFIMTAIFFSIPQYLEKLTGIDGMWKIFMPTVIVAIIVMRIVVRRLNNSESVNFLISAFVLSALGVLFYLNKDSFISIFIGTLLFMIGYISISTIIPVLGNCILEDEYRGTGNGIINSLQYIGSFLGSSIIAAIWVKSEKCSFIVTFLVGLLGALIVKKYVNKEKFYER</sequence>
<dbReference type="AlphaFoldDB" id="A0AAP9REG3"/>
<protein>
    <submittedName>
        <fullName evidence="9">MFS transporter</fullName>
    </submittedName>
</protein>
<feature type="domain" description="Major facilitator superfamily (MFS) profile" evidence="8">
    <location>
        <begin position="12"/>
        <end position="390"/>
    </location>
</feature>
<dbReference type="Gene3D" id="1.20.1250.20">
    <property type="entry name" value="MFS general substrate transporter like domains"/>
    <property type="match status" value="1"/>
</dbReference>
<evidence type="ECO:0000259" key="8">
    <source>
        <dbReference type="PROSITE" id="PS50850"/>
    </source>
</evidence>
<dbReference type="InterPro" id="IPR036259">
    <property type="entry name" value="MFS_trans_sf"/>
</dbReference>
<proteinExistence type="predicted"/>
<dbReference type="GeneID" id="92943244"/>
<organism evidence="9 10">
    <name type="scientific">Clostridium butyricum</name>
    <dbReference type="NCBI Taxonomy" id="1492"/>
    <lineage>
        <taxon>Bacteria</taxon>
        <taxon>Bacillati</taxon>
        <taxon>Bacillota</taxon>
        <taxon>Clostridia</taxon>
        <taxon>Eubacteriales</taxon>
        <taxon>Clostridiaceae</taxon>
        <taxon>Clostridium</taxon>
    </lineage>
</organism>
<dbReference type="InterPro" id="IPR011701">
    <property type="entry name" value="MFS"/>
</dbReference>
<dbReference type="PANTHER" id="PTHR23517:SF2">
    <property type="entry name" value="MULTIDRUG RESISTANCE PROTEIN MDTH"/>
    <property type="match status" value="1"/>
</dbReference>
<feature type="transmembrane region" description="Helical" evidence="7">
    <location>
        <begin position="104"/>
        <end position="125"/>
    </location>
</feature>
<feature type="transmembrane region" description="Helical" evidence="7">
    <location>
        <begin position="367"/>
        <end position="386"/>
    </location>
</feature>
<dbReference type="RefSeq" id="WP_002579311.1">
    <property type="nucleotide sequence ID" value="NZ_AP019716.1"/>
</dbReference>
<keyword evidence="5 7" id="KW-1133">Transmembrane helix</keyword>
<comment type="subcellular location">
    <subcellularLocation>
        <location evidence="1">Cell membrane</location>
        <topology evidence="1">Multi-pass membrane protein</topology>
    </subcellularLocation>
</comment>
<dbReference type="PROSITE" id="PS50850">
    <property type="entry name" value="MFS"/>
    <property type="match status" value="1"/>
</dbReference>
<evidence type="ECO:0000313" key="10">
    <source>
        <dbReference type="Proteomes" id="UP000515243"/>
    </source>
</evidence>
<feature type="transmembrane region" description="Helical" evidence="7">
    <location>
        <begin position="48"/>
        <end position="68"/>
    </location>
</feature>
<dbReference type="GO" id="GO:0022857">
    <property type="term" value="F:transmembrane transporter activity"/>
    <property type="evidence" value="ECO:0007669"/>
    <property type="project" value="InterPro"/>
</dbReference>
<dbReference type="EMBL" id="CP040626">
    <property type="protein sequence ID" value="QMW90096.1"/>
    <property type="molecule type" value="Genomic_DNA"/>
</dbReference>